<dbReference type="PANTHER" id="PTHR18945">
    <property type="entry name" value="NEUROTRANSMITTER GATED ION CHANNEL"/>
    <property type="match status" value="1"/>
</dbReference>
<dbReference type="InterPro" id="IPR006029">
    <property type="entry name" value="Neurotrans-gated_channel_TM"/>
</dbReference>
<dbReference type="GO" id="GO:0016020">
    <property type="term" value="C:membrane"/>
    <property type="evidence" value="ECO:0007669"/>
    <property type="project" value="UniProtKB-SubCell"/>
</dbReference>
<dbReference type="EMBL" id="JTDF01001220">
    <property type="protein sequence ID" value="KAF8570330.1"/>
    <property type="molecule type" value="Genomic_DNA"/>
</dbReference>
<feature type="compositionally biased region" description="Basic and acidic residues" evidence="5">
    <location>
        <begin position="308"/>
        <end position="317"/>
    </location>
</feature>
<dbReference type="AlphaFoldDB" id="A0A8T0DRU8"/>
<sequence length="568" mass="63758">MHPVQFPYCPTQSCVYPYCTLICVPVNLSPNPDSASDKFDQVFPSNVVVKNTGELNWIPPGMFHSFCTIHVIWFPFDSQSCSLKFGTWSYQGNAVDLKLKCDYIDQDNECDFSNVVDLSAYTAHSEWALESATVKRNQDNYGTADQTYIDITIHVHMQRRALYYVFNIIVPCMIMSVMSLLVFTLPPDANEKIVLGVTTLLSLTMLLQLVGDKLPQTSAGNPVLVLYFTCTIVLCSMSLVFAIVLLNCHHHTGGIIHVPWLIGTFINIWLASILRIDRRVENFDSSSNEKLEAGFASKTRSPTSPQCNERKTTEPTSHRVSTCDPHASLTLTNKVDLGEEFRPTLLFSGGQTDEELDDGDEVQNFNHIELQAVVKQNRYFDASPKSGQQRESPKIRYACVMESESTPSRTQTMLARNFKPSSSSSSSILSLQKPTKQQYYSDVHSTPYATNPFEFHVGSTAASPKQSALPFQLNSSAVDRAKEFHEKALILRRLRELKQELRYVTGRMHRQNTEARTSSEWKLACRVLDRLCLVIFAALNLFTTLGILTSAPTIIKAFTSKGEPSKPL</sequence>
<comment type="subcellular location">
    <subcellularLocation>
        <location evidence="1">Membrane</location>
        <topology evidence="1">Multi-pass membrane protein</topology>
    </subcellularLocation>
</comment>
<dbReference type="Pfam" id="PF02932">
    <property type="entry name" value="Neur_chan_memb"/>
    <property type="match status" value="2"/>
</dbReference>
<dbReference type="SUPFAM" id="SSF90112">
    <property type="entry name" value="Neurotransmitter-gated ion-channel transmembrane pore"/>
    <property type="match status" value="1"/>
</dbReference>
<keyword evidence="4 6" id="KW-0472">Membrane</keyword>
<keyword evidence="3 6" id="KW-1133">Transmembrane helix</keyword>
<dbReference type="GO" id="GO:0004888">
    <property type="term" value="F:transmembrane signaling receptor activity"/>
    <property type="evidence" value="ECO:0007669"/>
    <property type="project" value="InterPro"/>
</dbReference>
<protein>
    <submittedName>
        <fullName evidence="9">Uncharacterized protein</fullName>
    </submittedName>
</protein>
<organism evidence="9 10">
    <name type="scientific">Paragonimus westermani</name>
    <dbReference type="NCBI Taxonomy" id="34504"/>
    <lineage>
        <taxon>Eukaryota</taxon>
        <taxon>Metazoa</taxon>
        <taxon>Spiralia</taxon>
        <taxon>Lophotrochozoa</taxon>
        <taxon>Platyhelminthes</taxon>
        <taxon>Trematoda</taxon>
        <taxon>Digenea</taxon>
        <taxon>Plagiorchiida</taxon>
        <taxon>Troglotremata</taxon>
        <taxon>Troglotrematidae</taxon>
        <taxon>Paragonimus</taxon>
    </lineage>
</organism>
<dbReference type="InterPro" id="IPR038050">
    <property type="entry name" value="Neuro_actylchol_rec"/>
</dbReference>
<dbReference type="InterPro" id="IPR006201">
    <property type="entry name" value="Neur_channel"/>
</dbReference>
<feature type="transmembrane region" description="Helical" evidence="6">
    <location>
        <begin position="193"/>
        <end position="211"/>
    </location>
</feature>
<dbReference type="PROSITE" id="PS00236">
    <property type="entry name" value="NEUROTR_ION_CHANNEL"/>
    <property type="match status" value="1"/>
</dbReference>
<feature type="domain" description="Neurotransmitter-gated ion-channel transmembrane" evidence="8">
    <location>
        <begin position="397"/>
        <end position="547"/>
    </location>
</feature>
<evidence type="ECO:0000256" key="2">
    <source>
        <dbReference type="ARBA" id="ARBA00022692"/>
    </source>
</evidence>
<dbReference type="CDD" id="cd19051">
    <property type="entry name" value="LGIC_TM_cation"/>
    <property type="match status" value="1"/>
</dbReference>
<feature type="transmembrane region" description="Helical" evidence="6">
    <location>
        <begin position="161"/>
        <end position="181"/>
    </location>
</feature>
<dbReference type="OrthoDB" id="5975154at2759"/>
<evidence type="ECO:0000259" key="7">
    <source>
        <dbReference type="Pfam" id="PF02931"/>
    </source>
</evidence>
<dbReference type="InterPro" id="IPR018000">
    <property type="entry name" value="Neurotransmitter_ion_chnl_CS"/>
</dbReference>
<keyword evidence="2 6" id="KW-0812">Transmembrane</keyword>
<dbReference type="Proteomes" id="UP000699462">
    <property type="component" value="Unassembled WGS sequence"/>
</dbReference>
<evidence type="ECO:0000256" key="4">
    <source>
        <dbReference type="ARBA" id="ARBA00023136"/>
    </source>
</evidence>
<feature type="transmembrane region" description="Helical" evidence="6">
    <location>
        <begin position="223"/>
        <end position="246"/>
    </location>
</feature>
<evidence type="ECO:0000313" key="10">
    <source>
        <dbReference type="Proteomes" id="UP000699462"/>
    </source>
</evidence>
<dbReference type="InterPro" id="IPR036719">
    <property type="entry name" value="Neuro-gated_channel_TM_sf"/>
</dbReference>
<evidence type="ECO:0000256" key="1">
    <source>
        <dbReference type="ARBA" id="ARBA00004141"/>
    </source>
</evidence>
<comment type="caution">
    <text evidence="9">The sequence shown here is derived from an EMBL/GenBank/DDBJ whole genome shotgun (WGS) entry which is preliminary data.</text>
</comment>
<feature type="transmembrane region" description="Helical" evidence="6">
    <location>
        <begin position="258"/>
        <end position="276"/>
    </location>
</feature>
<dbReference type="Pfam" id="PF02931">
    <property type="entry name" value="Neur_chan_LBD"/>
    <property type="match status" value="1"/>
</dbReference>
<dbReference type="SUPFAM" id="SSF63712">
    <property type="entry name" value="Nicotinic receptor ligand binding domain-like"/>
    <property type="match status" value="1"/>
</dbReference>
<feature type="domain" description="Neurotransmitter-gated ion-channel ligand-binding" evidence="7">
    <location>
        <begin position="34"/>
        <end position="160"/>
    </location>
</feature>
<dbReference type="Gene3D" id="1.20.58.390">
    <property type="entry name" value="Neurotransmitter-gated ion-channel transmembrane domain"/>
    <property type="match status" value="2"/>
</dbReference>
<dbReference type="InterPro" id="IPR006202">
    <property type="entry name" value="Neur_chan_lig-bd"/>
</dbReference>
<dbReference type="GO" id="GO:0005230">
    <property type="term" value="F:extracellular ligand-gated monoatomic ion channel activity"/>
    <property type="evidence" value="ECO:0007669"/>
    <property type="project" value="InterPro"/>
</dbReference>
<evidence type="ECO:0000256" key="3">
    <source>
        <dbReference type="ARBA" id="ARBA00022989"/>
    </source>
</evidence>
<evidence type="ECO:0000259" key="8">
    <source>
        <dbReference type="Pfam" id="PF02932"/>
    </source>
</evidence>
<feature type="compositionally biased region" description="Polar residues" evidence="5">
    <location>
        <begin position="298"/>
        <end position="307"/>
    </location>
</feature>
<gene>
    <name evidence="9" type="ORF">P879_01032</name>
</gene>
<proteinExistence type="predicted"/>
<dbReference type="Gene3D" id="2.70.170.10">
    <property type="entry name" value="Neurotransmitter-gated ion-channel ligand-binding domain"/>
    <property type="match status" value="1"/>
</dbReference>
<name>A0A8T0DRU8_9TREM</name>
<evidence type="ECO:0000256" key="6">
    <source>
        <dbReference type="SAM" id="Phobius"/>
    </source>
</evidence>
<evidence type="ECO:0000313" key="9">
    <source>
        <dbReference type="EMBL" id="KAF8570330.1"/>
    </source>
</evidence>
<dbReference type="InterPro" id="IPR036734">
    <property type="entry name" value="Neur_chan_lig-bd_sf"/>
</dbReference>
<feature type="transmembrane region" description="Helical" evidence="6">
    <location>
        <begin position="531"/>
        <end position="555"/>
    </location>
</feature>
<reference evidence="9 10" key="1">
    <citation type="submission" date="2019-07" db="EMBL/GenBank/DDBJ databases">
        <title>Annotation for the trematode Paragonimus westermani.</title>
        <authorList>
            <person name="Choi Y.-J."/>
        </authorList>
    </citation>
    <scope>NUCLEOTIDE SEQUENCE [LARGE SCALE GENOMIC DNA]</scope>
    <source>
        <strain evidence="9">180907_Pwestermani</strain>
    </source>
</reference>
<feature type="region of interest" description="Disordered" evidence="5">
    <location>
        <begin position="291"/>
        <end position="323"/>
    </location>
</feature>
<dbReference type="FunFam" id="2.70.170.10:FF:000060">
    <property type="entry name" value="Nicotinic acetylcholine receptor subunit alpha4"/>
    <property type="match status" value="1"/>
</dbReference>
<feature type="domain" description="Neurotransmitter-gated ion-channel transmembrane" evidence="8">
    <location>
        <begin position="168"/>
        <end position="324"/>
    </location>
</feature>
<keyword evidence="10" id="KW-1185">Reference proteome</keyword>
<accession>A0A8T0DRU8</accession>
<evidence type="ECO:0000256" key="5">
    <source>
        <dbReference type="SAM" id="MobiDB-lite"/>
    </source>
</evidence>